<evidence type="ECO:0000259" key="5">
    <source>
        <dbReference type="Pfam" id="PF19886"/>
    </source>
</evidence>
<evidence type="ECO:0000313" key="6">
    <source>
        <dbReference type="EMBL" id="OLR94593.1"/>
    </source>
</evidence>
<dbReference type="GO" id="GO:0016787">
    <property type="term" value="F:hydrolase activity"/>
    <property type="evidence" value="ECO:0007669"/>
    <property type="project" value="UniProtKB-KW"/>
</dbReference>
<organism evidence="6 7">
    <name type="scientific">Actinokineospora bangkokensis</name>
    <dbReference type="NCBI Taxonomy" id="1193682"/>
    <lineage>
        <taxon>Bacteria</taxon>
        <taxon>Bacillati</taxon>
        <taxon>Actinomycetota</taxon>
        <taxon>Actinomycetes</taxon>
        <taxon>Pseudonocardiales</taxon>
        <taxon>Pseudonocardiaceae</taxon>
        <taxon>Actinokineospora</taxon>
    </lineage>
</organism>
<dbReference type="Pfam" id="PF04231">
    <property type="entry name" value="Endonuclease_1"/>
    <property type="match status" value="1"/>
</dbReference>
<dbReference type="GO" id="GO:0004518">
    <property type="term" value="F:nuclease activity"/>
    <property type="evidence" value="ECO:0007669"/>
    <property type="project" value="UniProtKB-KW"/>
</dbReference>
<evidence type="ECO:0000256" key="3">
    <source>
        <dbReference type="SAM" id="MobiDB-lite"/>
    </source>
</evidence>
<evidence type="ECO:0000256" key="4">
    <source>
        <dbReference type="SAM" id="SignalP"/>
    </source>
</evidence>
<evidence type="ECO:0000256" key="2">
    <source>
        <dbReference type="ARBA" id="ARBA00022801"/>
    </source>
</evidence>
<reference evidence="6 7" key="1">
    <citation type="submission" date="2016-10" db="EMBL/GenBank/DDBJ databases">
        <title>The Draft Genome Sequence of Actinokineospora bangkokensis 44EHWT reveals the biosynthetic pathway of antifungal compounds Thailandins with unusual extender unit butylmalonyl-CoA.</title>
        <authorList>
            <person name="Greule A."/>
            <person name="Intra B."/>
            <person name="Flemming S."/>
            <person name="Rommel M.G."/>
            <person name="Panbangred W."/>
            <person name="Bechthold A."/>
        </authorList>
    </citation>
    <scope>NUCLEOTIDE SEQUENCE [LARGE SCALE GENOMIC DNA]</scope>
    <source>
        <strain evidence="6 7">44EHW</strain>
    </source>
</reference>
<dbReference type="EMBL" id="MKQR01000007">
    <property type="protein sequence ID" value="OLR94593.1"/>
    <property type="molecule type" value="Genomic_DNA"/>
</dbReference>
<keyword evidence="7" id="KW-1185">Reference proteome</keyword>
<dbReference type="PANTHER" id="PTHR33607:SF2">
    <property type="entry name" value="ENDONUCLEASE-1"/>
    <property type="match status" value="1"/>
</dbReference>
<dbReference type="STRING" id="1193682.BJP25_12725"/>
<feature type="signal peptide" evidence="4">
    <location>
        <begin position="1"/>
        <end position="32"/>
    </location>
</feature>
<proteinExistence type="predicted"/>
<dbReference type="AlphaFoldDB" id="A0A1Q9LRF9"/>
<dbReference type="InterPro" id="IPR045939">
    <property type="entry name" value="YhcR_N"/>
</dbReference>
<dbReference type="OrthoDB" id="9800417at2"/>
<name>A0A1Q9LRF9_9PSEU</name>
<comment type="caution">
    <text evidence="6">The sequence shown here is derived from an EMBL/GenBank/DDBJ whole genome shotgun (WGS) entry which is preliminary data.</text>
</comment>
<evidence type="ECO:0000256" key="1">
    <source>
        <dbReference type="ARBA" id="ARBA00022722"/>
    </source>
</evidence>
<evidence type="ECO:0000313" key="7">
    <source>
        <dbReference type="Proteomes" id="UP000186040"/>
    </source>
</evidence>
<keyword evidence="1" id="KW-0540">Nuclease</keyword>
<gene>
    <name evidence="6" type="ORF">BJP25_12725</name>
</gene>
<accession>A0A1Q9LRF9</accession>
<keyword evidence="2" id="KW-0378">Hydrolase</keyword>
<dbReference type="Proteomes" id="UP000186040">
    <property type="component" value="Unassembled WGS sequence"/>
</dbReference>
<protein>
    <submittedName>
        <fullName evidence="6">Ribonuclease</fullName>
    </submittedName>
</protein>
<feature type="chain" id="PRO_5012209591" evidence="4">
    <location>
        <begin position="33"/>
        <end position="398"/>
    </location>
</feature>
<feature type="domain" description="Endonuclease YhcR N-terminal" evidence="5">
    <location>
        <begin position="36"/>
        <end position="139"/>
    </location>
</feature>
<sequence>MRQRRWTLLAFFSALATGLTAVVALHAPAAGAATPLTVAQALGQQNGAAATVRGYVVGQPTATNTVVRSNYPSDYALALADSASETSTSRMVYVQITSAHRSAFGLKSNPSLLGKLIDATGSLSAYFSHPGLTNTTAFALVGGTTTPPTTTAPTTAPPTTTPPGGSGDYDSTYYKNAIGKTGPSLRSALHTIISTGVTKLSYDQVWDALKDTDQDPANSNNVIEVYSGVSTPKTNNGGGVDNWNREHVWAKSHGDFGTTTGPGTDVHHLRPEDVTVNSTRSNKDFDNGGSAVSQCSGCYSDSDSFEPRSAVKGDVARMVLYMALRYEGDDGWPDLEPNESTSNGTNPNIGKLSVLLQWNAQDPPDTFEKRRNQVIYDTWQHNRNPFIDHPEWAASIWG</sequence>
<dbReference type="InterPro" id="IPR007346">
    <property type="entry name" value="Endonuclease-I"/>
</dbReference>
<dbReference type="Pfam" id="PF19886">
    <property type="entry name" value="DUF6359"/>
    <property type="match status" value="1"/>
</dbReference>
<dbReference type="PANTHER" id="PTHR33607">
    <property type="entry name" value="ENDONUCLEASE-1"/>
    <property type="match status" value="1"/>
</dbReference>
<keyword evidence="4" id="KW-0732">Signal</keyword>
<feature type="compositionally biased region" description="Low complexity" evidence="3">
    <location>
        <begin position="144"/>
        <end position="154"/>
    </location>
</feature>
<feature type="region of interest" description="Disordered" evidence="3">
    <location>
        <begin position="144"/>
        <end position="167"/>
    </location>
</feature>
<dbReference type="SUPFAM" id="SSF54060">
    <property type="entry name" value="His-Me finger endonucleases"/>
    <property type="match status" value="1"/>
</dbReference>
<dbReference type="InterPro" id="IPR044925">
    <property type="entry name" value="His-Me_finger_sf"/>
</dbReference>